<feature type="region of interest" description="Disordered" evidence="3">
    <location>
        <begin position="183"/>
        <end position="286"/>
    </location>
</feature>
<dbReference type="GO" id="GO:0030479">
    <property type="term" value="C:actin cortical patch"/>
    <property type="evidence" value="ECO:0007669"/>
    <property type="project" value="TreeGrafter"/>
</dbReference>
<dbReference type="PANTHER" id="PTHR15629">
    <property type="entry name" value="SH3YL1 PROTEIN"/>
    <property type="match status" value="1"/>
</dbReference>
<dbReference type="AlphaFoldDB" id="A0A0C3LBB1"/>
<dbReference type="GO" id="GO:0051015">
    <property type="term" value="F:actin filament binding"/>
    <property type="evidence" value="ECO:0007669"/>
    <property type="project" value="TreeGrafter"/>
</dbReference>
<dbReference type="FunFam" id="2.30.30.40:FF:000100">
    <property type="entry name" value="SH3 domain-containing YSC84-like protein 1"/>
    <property type="match status" value="1"/>
</dbReference>
<keyword evidence="6" id="KW-1185">Reference proteome</keyword>
<feature type="domain" description="SH3" evidence="4">
    <location>
        <begin position="290"/>
        <end position="353"/>
    </location>
</feature>
<dbReference type="PROSITE" id="PS50002">
    <property type="entry name" value="SH3"/>
    <property type="match status" value="1"/>
</dbReference>
<feature type="region of interest" description="Disordered" evidence="3">
    <location>
        <begin position="142"/>
        <end position="161"/>
    </location>
</feature>
<evidence type="ECO:0000256" key="2">
    <source>
        <dbReference type="PROSITE-ProRule" id="PRU00192"/>
    </source>
</evidence>
<dbReference type="OrthoDB" id="443981at2759"/>
<accession>A0A0C3LBB1</accession>
<reference evidence="6" key="2">
    <citation type="submission" date="2015-01" db="EMBL/GenBank/DDBJ databases">
        <title>Evolutionary Origins and Diversification of the Mycorrhizal Mutualists.</title>
        <authorList>
            <consortium name="DOE Joint Genome Institute"/>
            <consortium name="Mycorrhizal Genomics Consortium"/>
            <person name="Kohler A."/>
            <person name="Kuo A."/>
            <person name="Nagy L.G."/>
            <person name="Floudas D."/>
            <person name="Copeland A."/>
            <person name="Barry K.W."/>
            <person name="Cichocki N."/>
            <person name="Veneault-Fourrey C."/>
            <person name="LaButti K."/>
            <person name="Lindquist E.A."/>
            <person name="Lipzen A."/>
            <person name="Lundell T."/>
            <person name="Morin E."/>
            <person name="Murat C."/>
            <person name="Riley R."/>
            <person name="Ohm R."/>
            <person name="Sun H."/>
            <person name="Tunlid A."/>
            <person name="Henrissat B."/>
            <person name="Grigoriev I.V."/>
            <person name="Hibbett D.S."/>
            <person name="Martin F."/>
        </authorList>
    </citation>
    <scope>NUCLEOTIDE SEQUENCE [LARGE SCALE GENOMIC DNA]</scope>
    <source>
        <strain evidence="6">MUT 4182</strain>
    </source>
</reference>
<dbReference type="STRING" id="1051891.A0A0C3LBB1"/>
<dbReference type="GO" id="GO:0035091">
    <property type="term" value="F:phosphatidylinositol binding"/>
    <property type="evidence" value="ECO:0007669"/>
    <property type="project" value="TreeGrafter"/>
</dbReference>
<dbReference type="InterPro" id="IPR036028">
    <property type="entry name" value="SH3-like_dom_sf"/>
</dbReference>
<evidence type="ECO:0000313" key="6">
    <source>
        <dbReference type="Proteomes" id="UP000054248"/>
    </source>
</evidence>
<evidence type="ECO:0000313" key="5">
    <source>
        <dbReference type="EMBL" id="KIO31163.1"/>
    </source>
</evidence>
<dbReference type="Pfam" id="PF00018">
    <property type="entry name" value="SH3_1"/>
    <property type="match status" value="1"/>
</dbReference>
<dbReference type="SUPFAM" id="SSF50044">
    <property type="entry name" value="SH3-domain"/>
    <property type="match status" value="1"/>
</dbReference>
<dbReference type="EMBL" id="KN822965">
    <property type="protein sequence ID" value="KIO31163.1"/>
    <property type="molecule type" value="Genomic_DNA"/>
</dbReference>
<evidence type="ECO:0000256" key="1">
    <source>
        <dbReference type="ARBA" id="ARBA00022443"/>
    </source>
</evidence>
<dbReference type="SMART" id="SM00326">
    <property type="entry name" value="SH3"/>
    <property type="match status" value="1"/>
</dbReference>
<dbReference type="InterPro" id="IPR051702">
    <property type="entry name" value="SH3_domain_YSC84-like"/>
</dbReference>
<dbReference type="Gene3D" id="2.30.30.40">
    <property type="entry name" value="SH3 Domains"/>
    <property type="match status" value="1"/>
</dbReference>
<keyword evidence="1 2" id="KW-0728">SH3 domain</keyword>
<dbReference type="GO" id="GO:0051666">
    <property type="term" value="P:actin cortical patch localization"/>
    <property type="evidence" value="ECO:0007669"/>
    <property type="project" value="TreeGrafter"/>
</dbReference>
<sequence length="353" mass="37229">MRFTTPLPQPLQKECTKAAETFKKFVTSGGDGLDEVIPRSVLQQAKGFAIFTVVKAGLLLSARAGSGLAIARLPNGTFSAPSAIGTAGMGIGAQWGAELTEFLIVLNSTSAAESFMRGGKLTIGGNLSIAVGPLAAARGCVSNAPRPSEPPIPKAQTIPEAAQDTTIPVAAYSMARIYRPLSTDGSGLTPLQPQTIPEPEAPPPTTPYASCSLVEQHDEHSLSADHPNLAPSAQSPLAGKAEHNQAQGSPRPADQWDGESDLSESESVASSPGRAHKFPVKRLSDSRTPPEMMKVVALFDFFAEEDVDLSFRAGDEIDVIERTESTNDWWIGVLAGQASRRGIFPANYVELAV</sequence>
<dbReference type="InterPro" id="IPR007461">
    <property type="entry name" value="Ysc84_actin-binding"/>
</dbReference>
<dbReference type="GO" id="GO:0051017">
    <property type="term" value="P:actin filament bundle assembly"/>
    <property type="evidence" value="ECO:0007669"/>
    <property type="project" value="TreeGrafter"/>
</dbReference>
<dbReference type="PRINTS" id="PR00452">
    <property type="entry name" value="SH3DOMAIN"/>
</dbReference>
<evidence type="ECO:0000256" key="3">
    <source>
        <dbReference type="SAM" id="MobiDB-lite"/>
    </source>
</evidence>
<protein>
    <recommendedName>
        <fullName evidence="4">SH3 domain-containing protein</fullName>
    </recommendedName>
</protein>
<dbReference type="Pfam" id="PF04366">
    <property type="entry name" value="Ysc84"/>
    <property type="match status" value="1"/>
</dbReference>
<dbReference type="Proteomes" id="UP000054248">
    <property type="component" value="Unassembled WGS sequence"/>
</dbReference>
<dbReference type="InterPro" id="IPR001452">
    <property type="entry name" value="SH3_domain"/>
</dbReference>
<dbReference type="HOGENOM" id="CLU_015320_2_2_1"/>
<dbReference type="PANTHER" id="PTHR15629:SF2">
    <property type="entry name" value="SH3 DOMAIN-CONTAINING YSC84-LIKE PROTEIN 1"/>
    <property type="match status" value="1"/>
</dbReference>
<gene>
    <name evidence="5" type="ORF">M407DRAFT_5183</name>
</gene>
<evidence type="ECO:0000259" key="4">
    <source>
        <dbReference type="PROSITE" id="PS50002"/>
    </source>
</evidence>
<name>A0A0C3LBB1_9AGAM</name>
<proteinExistence type="predicted"/>
<reference evidence="5 6" key="1">
    <citation type="submission" date="2014-04" db="EMBL/GenBank/DDBJ databases">
        <authorList>
            <consortium name="DOE Joint Genome Institute"/>
            <person name="Kuo A."/>
            <person name="Girlanda M."/>
            <person name="Perotto S."/>
            <person name="Kohler A."/>
            <person name="Nagy L.G."/>
            <person name="Floudas D."/>
            <person name="Copeland A."/>
            <person name="Barry K.W."/>
            <person name="Cichocki N."/>
            <person name="Veneault-Fourrey C."/>
            <person name="LaButti K."/>
            <person name="Lindquist E.A."/>
            <person name="Lipzen A."/>
            <person name="Lundell T."/>
            <person name="Morin E."/>
            <person name="Murat C."/>
            <person name="Sun H."/>
            <person name="Tunlid A."/>
            <person name="Henrissat B."/>
            <person name="Grigoriev I.V."/>
            <person name="Hibbett D.S."/>
            <person name="Martin F."/>
            <person name="Nordberg H.P."/>
            <person name="Cantor M.N."/>
            <person name="Hua S.X."/>
        </authorList>
    </citation>
    <scope>NUCLEOTIDE SEQUENCE [LARGE SCALE GENOMIC DNA]</scope>
    <source>
        <strain evidence="5 6">MUT 4182</strain>
    </source>
</reference>
<organism evidence="5 6">
    <name type="scientific">Tulasnella calospora MUT 4182</name>
    <dbReference type="NCBI Taxonomy" id="1051891"/>
    <lineage>
        <taxon>Eukaryota</taxon>
        <taxon>Fungi</taxon>
        <taxon>Dikarya</taxon>
        <taxon>Basidiomycota</taxon>
        <taxon>Agaricomycotina</taxon>
        <taxon>Agaricomycetes</taxon>
        <taxon>Cantharellales</taxon>
        <taxon>Tulasnellaceae</taxon>
        <taxon>Tulasnella</taxon>
    </lineage>
</organism>